<feature type="transmembrane region" description="Helical" evidence="2">
    <location>
        <begin position="232"/>
        <end position="250"/>
    </location>
</feature>
<organism evidence="3 4">
    <name type="scientific">Fusarium zealandicum</name>
    <dbReference type="NCBI Taxonomy" id="1053134"/>
    <lineage>
        <taxon>Eukaryota</taxon>
        <taxon>Fungi</taxon>
        <taxon>Dikarya</taxon>
        <taxon>Ascomycota</taxon>
        <taxon>Pezizomycotina</taxon>
        <taxon>Sordariomycetes</taxon>
        <taxon>Hypocreomycetidae</taxon>
        <taxon>Hypocreales</taxon>
        <taxon>Nectriaceae</taxon>
        <taxon>Fusarium</taxon>
        <taxon>Fusarium staphyleae species complex</taxon>
    </lineage>
</organism>
<feature type="transmembrane region" description="Helical" evidence="2">
    <location>
        <begin position="188"/>
        <end position="211"/>
    </location>
</feature>
<keyword evidence="4" id="KW-1185">Reference proteome</keyword>
<feature type="transmembrane region" description="Helical" evidence="2">
    <location>
        <begin position="293"/>
        <end position="315"/>
    </location>
</feature>
<name>A0A8H4UUH2_9HYPO</name>
<feature type="transmembrane region" description="Helical" evidence="2">
    <location>
        <begin position="262"/>
        <end position="281"/>
    </location>
</feature>
<feature type="region of interest" description="Disordered" evidence="1">
    <location>
        <begin position="1"/>
        <end position="58"/>
    </location>
</feature>
<reference evidence="3" key="1">
    <citation type="journal article" date="2020" name="BMC Genomics">
        <title>Correction to: Identification and distribution of gene clusters required for synthesis of sphingolipid metabolism inhibitors in diverse species of the filamentous fungus Fusarium.</title>
        <authorList>
            <person name="Kim H.S."/>
            <person name="Lohmar J.M."/>
            <person name="Busman M."/>
            <person name="Brown D.W."/>
            <person name="Naumann T.A."/>
            <person name="Divon H.H."/>
            <person name="Lysoe E."/>
            <person name="Uhlig S."/>
            <person name="Proctor R.H."/>
        </authorList>
    </citation>
    <scope>NUCLEOTIDE SEQUENCE</scope>
    <source>
        <strain evidence="3">NRRL 22465</strain>
    </source>
</reference>
<comment type="caution">
    <text evidence="3">The sequence shown here is derived from an EMBL/GenBank/DDBJ whole genome shotgun (WGS) entry which is preliminary data.</text>
</comment>
<dbReference type="OrthoDB" id="5105067at2759"/>
<keyword evidence="2" id="KW-1133">Transmembrane helix</keyword>
<evidence type="ECO:0000313" key="3">
    <source>
        <dbReference type="EMBL" id="KAF4983899.1"/>
    </source>
</evidence>
<evidence type="ECO:0000256" key="2">
    <source>
        <dbReference type="SAM" id="Phobius"/>
    </source>
</evidence>
<feature type="region of interest" description="Disordered" evidence="1">
    <location>
        <begin position="94"/>
        <end position="113"/>
    </location>
</feature>
<keyword evidence="2" id="KW-0812">Transmembrane</keyword>
<evidence type="ECO:0000256" key="1">
    <source>
        <dbReference type="SAM" id="MobiDB-lite"/>
    </source>
</evidence>
<dbReference type="AlphaFoldDB" id="A0A8H4UUH2"/>
<keyword evidence="2" id="KW-0472">Membrane</keyword>
<gene>
    <name evidence="3" type="ORF">FZEAL_775</name>
</gene>
<feature type="compositionally biased region" description="Polar residues" evidence="1">
    <location>
        <begin position="36"/>
        <end position="58"/>
    </location>
</feature>
<dbReference type="EMBL" id="JABEYC010000042">
    <property type="protein sequence ID" value="KAF4983899.1"/>
    <property type="molecule type" value="Genomic_DNA"/>
</dbReference>
<protein>
    <submittedName>
        <fullName evidence="3">Uncharacterized protein</fullName>
    </submittedName>
</protein>
<reference evidence="3" key="2">
    <citation type="submission" date="2020-05" db="EMBL/GenBank/DDBJ databases">
        <authorList>
            <person name="Kim H.-S."/>
            <person name="Proctor R.H."/>
            <person name="Brown D.W."/>
        </authorList>
    </citation>
    <scope>NUCLEOTIDE SEQUENCE</scope>
    <source>
        <strain evidence="3">NRRL 22465</strain>
    </source>
</reference>
<sequence length="350" mass="38235">MDPQPPRGQQRPLRKKKSSRADTLTLSISPEHARQTSRSITSPAKPSPAIRSTHSSIVSSDLPYRSTSTLAHHRNISGVSPDLFSPNIAASFKSVDHGSVRSERPEPRAESAETVRGPVILERGATPPLTPFPPWVSEDEDEERCNRQWQGTVEIHDSRAGNKRQSLDCGHIPLVVMRVEASRIISSAIHGFVLALQSVIALAVFGALIMASPTRSLDTRKSPNSDYRLWRFAEPSLAAVILLCSGTLLAHEAKGLSTVALLYLQSLIMAVTTGASLILWARCLQEQSRAAKSVLMGCDVLMWGLALFGFIRAVVVWKVETIEQGADVERGATYGTFVPWNTGGERRESL</sequence>
<accession>A0A8H4UUH2</accession>
<dbReference type="Proteomes" id="UP000635477">
    <property type="component" value="Unassembled WGS sequence"/>
</dbReference>
<proteinExistence type="predicted"/>
<evidence type="ECO:0000313" key="4">
    <source>
        <dbReference type="Proteomes" id="UP000635477"/>
    </source>
</evidence>